<protein>
    <submittedName>
        <fullName evidence="1 2">Uncharacterized protein</fullName>
    </submittedName>
</protein>
<dbReference type="Proteomes" id="UP000008827">
    <property type="component" value="Chromosome 6"/>
</dbReference>
<evidence type="ECO:0000313" key="2">
    <source>
        <dbReference type="EnsemblPlants" id="KRH54309"/>
    </source>
</evidence>
<name>A0A0R0JQD4_SOYBN</name>
<evidence type="ECO:0000313" key="3">
    <source>
        <dbReference type="Proteomes" id="UP000008827"/>
    </source>
</evidence>
<reference evidence="2" key="2">
    <citation type="submission" date="2018-02" db="UniProtKB">
        <authorList>
            <consortium name="EnsemblPlants"/>
        </authorList>
    </citation>
    <scope>IDENTIFICATION</scope>
    <source>
        <strain evidence="2">Williams 82</strain>
    </source>
</reference>
<organism evidence="1">
    <name type="scientific">Glycine max</name>
    <name type="common">Soybean</name>
    <name type="synonym">Glycine hispida</name>
    <dbReference type="NCBI Taxonomy" id="3847"/>
    <lineage>
        <taxon>Eukaryota</taxon>
        <taxon>Viridiplantae</taxon>
        <taxon>Streptophyta</taxon>
        <taxon>Embryophyta</taxon>
        <taxon>Tracheophyta</taxon>
        <taxon>Spermatophyta</taxon>
        <taxon>Magnoliopsida</taxon>
        <taxon>eudicotyledons</taxon>
        <taxon>Gunneridae</taxon>
        <taxon>Pentapetalae</taxon>
        <taxon>rosids</taxon>
        <taxon>fabids</taxon>
        <taxon>Fabales</taxon>
        <taxon>Fabaceae</taxon>
        <taxon>Papilionoideae</taxon>
        <taxon>50 kb inversion clade</taxon>
        <taxon>NPAAA clade</taxon>
        <taxon>indigoferoid/millettioid clade</taxon>
        <taxon>Phaseoleae</taxon>
        <taxon>Glycine</taxon>
        <taxon>Glycine subgen. Soja</taxon>
    </lineage>
</organism>
<dbReference type="Gramene" id="KRH54309">
    <property type="protein sequence ID" value="KRH54309"/>
    <property type="gene ID" value="GLYMA_06G177100"/>
</dbReference>
<proteinExistence type="predicted"/>
<reference evidence="1 2" key="1">
    <citation type="journal article" date="2010" name="Nature">
        <title>Genome sequence of the palaeopolyploid soybean.</title>
        <authorList>
            <person name="Schmutz J."/>
            <person name="Cannon S.B."/>
            <person name="Schlueter J."/>
            <person name="Ma J."/>
            <person name="Mitros T."/>
            <person name="Nelson W."/>
            <person name="Hyten D.L."/>
            <person name="Song Q."/>
            <person name="Thelen J.J."/>
            <person name="Cheng J."/>
            <person name="Xu D."/>
            <person name="Hellsten U."/>
            <person name="May G.D."/>
            <person name="Yu Y."/>
            <person name="Sakurai T."/>
            <person name="Umezawa T."/>
            <person name="Bhattacharyya M.K."/>
            <person name="Sandhu D."/>
            <person name="Valliyodan B."/>
            <person name="Lindquist E."/>
            <person name="Peto M."/>
            <person name="Grant D."/>
            <person name="Shu S."/>
            <person name="Goodstein D."/>
            <person name="Barry K."/>
            <person name="Futrell-Griggs M."/>
            <person name="Abernathy B."/>
            <person name="Du J."/>
            <person name="Tian Z."/>
            <person name="Zhu L."/>
            <person name="Gill N."/>
            <person name="Joshi T."/>
            <person name="Libault M."/>
            <person name="Sethuraman A."/>
            <person name="Zhang X.-C."/>
            <person name="Shinozaki K."/>
            <person name="Nguyen H.T."/>
            <person name="Wing R.A."/>
            <person name="Cregan P."/>
            <person name="Specht J."/>
            <person name="Grimwood J."/>
            <person name="Rokhsar D."/>
            <person name="Stacey G."/>
            <person name="Shoemaker R.C."/>
            <person name="Jackson S.A."/>
        </authorList>
    </citation>
    <scope>NUCLEOTIDE SEQUENCE [LARGE SCALE GENOMIC DNA]</scope>
    <source>
        <strain evidence="2">cv. Williams 82</strain>
        <tissue evidence="1">Callus</tissue>
    </source>
</reference>
<dbReference type="InParanoid" id="A0A0R0JQD4"/>
<evidence type="ECO:0000313" key="1">
    <source>
        <dbReference type="EMBL" id="KRH54309.1"/>
    </source>
</evidence>
<dbReference type="EnsemblPlants" id="KRH54309">
    <property type="protein sequence ID" value="KRH54309"/>
    <property type="gene ID" value="GLYMA_06G177100"/>
</dbReference>
<reference evidence="1" key="3">
    <citation type="submission" date="2018-07" db="EMBL/GenBank/DDBJ databases">
        <title>WGS assembly of Glycine max.</title>
        <authorList>
            <person name="Schmutz J."/>
            <person name="Cannon S."/>
            <person name="Schlueter J."/>
            <person name="Ma J."/>
            <person name="Mitros T."/>
            <person name="Nelson W."/>
            <person name="Hyten D."/>
            <person name="Song Q."/>
            <person name="Thelen J."/>
            <person name="Cheng J."/>
            <person name="Xu D."/>
            <person name="Hellsten U."/>
            <person name="May G."/>
            <person name="Yu Y."/>
            <person name="Sakurai T."/>
            <person name="Umezawa T."/>
            <person name="Bhattacharyya M."/>
            <person name="Sandhu D."/>
            <person name="Valliyodan B."/>
            <person name="Lindquist E."/>
            <person name="Peto M."/>
            <person name="Grant D."/>
            <person name="Shu S."/>
            <person name="Goodstein D."/>
            <person name="Barry K."/>
            <person name="Futrell-Griggs M."/>
            <person name="Abernathy B."/>
            <person name="Du J."/>
            <person name="Tian Z."/>
            <person name="Zhu L."/>
            <person name="Gill N."/>
            <person name="Joshi T."/>
            <person name="Libault M."/>
            <person name="Sethuraman A."/>
            <person name="Zhang X."/>
            <person name="Shinozaki K."/>
            <person name="Nguyen H."/>
            <person name="Wing R."/>
            <person name="Cregan P."/>
            <person name="Specht J."/>
            <person name="Grimwood J."/>
            <person name="Rokhsar D."/>
            <person name="Stacey G."/>
            <person name="Shoemaker R."/>
            <person name="Jackson S."/>
        </authorList>
    </citation>
    <scope>NUCLEOTIDE SEQUENCE</scope>
    <source>
        <tissue evidence="1">Callus</tissue>
    </source>
</reference>
<accession>A0A0R0JQD4</accession>
<dbReference type="AlphaFoldDB" id="A0A0R0JQD4"/>
<keyword evidence="3" id="KW-1185">Reference proteome</keyword>
<dbReference type="EMBL" id="CM000839">
    <property type="protein sequence ID" value="KRH54309.1"/>
    <property type="molecule type" value="Genomic_DNA"/>
</dbReference>
<gene>
    <name evidence="1" type="ORF">GLYMA_06G177100</name>
</gene>
<sequence length="46" mass="5253">MDLDFKRASTIHSTNHHFSSLQPSRLHSGSVQFTVDARDSQVIVWL</sequence>